<organism evidence="3 4">
    <name type="scientific">Arsenicicoccus bolidensis</name>
    <dbReference type="NCBI Taxonomy" id="229480"/>
    <lineage>
        <taxon>Bacteria</taxon>
        <taxon>Bacillati</taxon>
        <taxon>Actinomycetota</taxon>
        <taxon>Actinomycetes</taxon>
        <taxon>Micrococcales</taxon>
        <taxon>Intrasporangiaceae</taxon>
        <taxon>Arsenicicoccus</taxon>
    </lineage>
</organism>
<sequence>MTTSDTRDSTPGRDDRDDPHEDFARREVAVDGVIKRVLVAGRGPAVVLMPEMPGISPDLLRLARWIRDAGFTVYVPSLFGRDGAYPAAEGYEVAQRACVSKEFRAFAGGGTSPVTVWLRGLARVARTPSAADRVSGRWACASPGTSPSP</sequence>
<reference evidence="3 4" key="1">
    <citation type="submission" date="2022-02" db="EMBL/GenBank/DDBJ databases">
        <title>Uncovering new skin microbiome diversity through culturing and metagenomics.</title>
        <authorList>
            <person name="Conlan S."/>
            <person name="Deming C."/>
            <person name="Nisc Comparative Sequencing Program N."/>
            <person name="Segre J.A."/>
        </authorList>
    </citation>
    <scope>NUCLEOTIDE SEQUENCE [LARGE SCALE GENOMIC DNA]</scope>
    <source>
        <strain evidence="3 4">ACRQZ</strain>
    </source>
</reference>
<evidence type="ECO:0000256" key="1">
    <source>
        <dbReference type="SAM" id="MobiDB-lite"/>
    </source>
</evidence>
<dbReference type="RefSeq" id="WP_239264968.1">
    <property type="nucleotide sequence ID" value="NZ_JAKRCV010000041.1"/>
</dbReference>
<comment type="caution">
    <text evidence="3">The sequence shown here is derived from an EMBL/GenBank/DDBJ whole genome shotgun (WGS) entry which is preliminary data.</text>
</comment>
<feature type="region of interest" description="Disordered" evidence="1">
    <location>
        <begin position="1"/>
        <end position="21"/>
    </location>
</feature>
<dbReference type="Proteomes" id="UP001521931">
    <property type="component" value="Unassembled WGS sequence"/>
</dbReference>
<proteinExistence type="predicted"/>
<dbReference type="Gene3D" id="3.40.50.1820">
    <property type="entry name" value="alpha/beta hydrolase"/>
    <property type="match status" value="1"/>
</dbReference>
<name>A0ABS9Q4D7_9MICO</name>
<protein>
    <submittedName>
        <fullName evidence="3">Dienelactone hydrolase family protein</fullName>
    </submittedName>
</protein>
<keyword evidence="3" id="KW-0378">Hydrolase</keyword>
<dbReference type="GO" id="GO:0016787">
    <property type="term" value="F:hydrolase activity"/>
    <property type="evidence" value="ECO:0007669"/>
    <property type="project" value="UniProtKB-KW"/>
</dbReference>
<dbReference type="InterPro" id="IPR002925">
    <property type="entry name" value="Dienelactn_hydro"/>
</dbReference>
<feature type="domain" description="Dienelactone hydrolase" evidence="2">
    <location>
        <begin position="40"/>
        <end position="88"/>
    </location>
</feature>
<gene>
    <name evidence="3" type="ORF">MHL29_12300</name>
</gene>
<dbReference type="InterPro" id="IPR029058">
    <property type="entry name" value="AB_hydrolase_fold"/>
</dbReference>
<accession>A0ABS9Q4D7</accession>
<evidence type="ECO:0000313" key="3">
    <source>
        <dbReference type="EMBL" id="MCG7322659.1"/>
    </source>
</evidence>
<dbReference type="EMBL" id="JAKRCV010000041">
    <property type="protein sequence ID" value="MCG7322659.1"/>
    <property type="molecule type" value="Genomic_DNA"/>
</dbReference>
<keyword evidence="4" id="KW-1185">Reference proteome</keyword>
<dbReference type="SUPFAM" id="SSF53474">
    <property type="entry name" value="alpha/beta-Hydrolases"/>
    <property type="match status" value="1"/>
</dbReference>
<evidence type="ECO:0000259" key="2">
    <source>
        <dbReference type="Pfam" id="PF01738"/>
    </source>
</evidence>
<evidence type="ECO:0000313" key="4">
    <source>
        <dbReference type="Proteomes" id="UP001521931"/>
    </source>
</evidence>
<dbReference type="Pfam" id="PF01738">
    <property type="entry name" value="DLH"/>
    <property type="match status" value="1"/>
</dbReference>